<accession>B6IDU2</accession>
<protein>
    <submittedName>
        <fullName evidence="2">IP21018p</fullName>
    </submittedName>
</protein>
<dbReference type="EMBL" id="BT050532">
    <property type="protein sequence ID" value="ACJ13239.1"/>
    <property type="molecule type" value="mRNA"/>
</dbReference>
<dbReference type="AlphaFoldDB" id="B6IDU2"/>
<name>B6IDU2_DROME</name>
<feature type="transmembrane region" description="Helical" evidence="1">
    <location>
        <begin position="67"/>
        <end position="88"/>
    </location>
</feature>
<keyword evidence="1" id="KW-0472">Membrane</keyword>
<feature type="transmembrane region" description="Helical" evidence="1">
    <location>
        <begin position="100"/>
        <end position="119"/>
    </location>
</feature>
<keyword evidence="1" id="KW-1133">Transmembrane helix</keyword>
<keyword evidence="1" id="KW-0812">Transmembrane</keyword>
<proteinExistence type="evidence at transcript level"/>
<organism evidence="2">
    <name type="scientific">Drosophila melanogaster</name>
    <name type="common">Fruit fly</name>
    <dbReference type="NCBI Taxonomy" id="7227"/>
    <lineage>
        <taxon>Eukaryota</taxon>
        <taxon>Metazoa</taxon>
        <taxon>Ecdysozoa</taxon>
        <taxon>Arthropoda</taxon>
        <taxon>Hexapoda</taxon>
        <taxon>Insecta</taxon>
        <taxon>Pterygota</taxon>
        <taxon>Neoptera</taxon>
        <taxon>Endopterygota</taxon>
        <taxon>Diptera</taxon>
        <taxon>Brachycera</taxon>
        <taxon>Muscomorpha</taxon>
        <taxon>Ephydroidea</taxon>
        <taxon>Drosophilidae</taxon>
        <taxon>Drosophila</taxon>
        <taxon>Sophophora</taxon>
    </lineage>
</organism>
<evidence type="ECO:0000256" key="1">
    <source>
        <dbReference type="SAM" id="Phobius"/>
    </source>
</evidence>
<gene>
    <name evidence="2" type="primary">CG33330-RA</name>
</gene>
<sequence>PKMMLRIWPTPLKSQISVSITKIGNYGKRAAAARERFKWNDICPMSCTMCPRRRPTIRTTPNIPRPIPWIVAVPISWSLSTMATVTPWRPELILQPRRMMIGAMALILIMVVMGVQTRWMPSGLVLRPGIRRTRNCLRCIMCSTSCWMTACSP</sequence>
<feature type="non-terminal residue" evidence="2">
    <location>
        <position position="1"/>
    </location>
</feature>
<evidence type="ECO:0000313" key="2">
    <source>
        <dbReference type="EMBL" id="ACJ13239.1"/>
    </source>
</evidence>
<reference evidence="2" key="1">
    <citation type="submission" date="2008-11" db="EMBL/GenBank/DDBJ databases">
        <authorList>
            <person name="Carlson J."/>
            <person name="Booth B."/>
            <person name="Frise E."/>
            <person name="Park S."/>
            <person name="Wan K."/>
            <person name="Yu C."/>
            <person name="Celniker S."/>
        </authorList>
    </citation>
    <scope>NUCLEOTIDE SEQUENCE</scope>
</reference>